<evidence type="ECO:0000313" key="3">
    <source>
        <dbReference type="Proteomes" id="UP001558613"/>
    </source>
</evidence>
<accession>A0ABR3LSV2</accession>
<gene>
    <name evidence="2" type="ORF">QQF64_014044</name>
</gene>
<reference evidence="2 3" key="1">
    <citation type="submission" date="2023-09" db="EMBL/GenBank/DDBJ databases">
        <authorList>
            <person name="Wang M."/>
        </authorList>
    </citation>
    <scope>NUCLEOTIDE SEQUENCE [LARGE SCALE GENOMIC DNA]</scope>
    <source>
        <strain evidence="2">GT-2023</strain>
        <tissue evidence="2">Liver</tissue>
    </source>
</reference>
<keyword evidence="3" id="KW-1185">Reference proteome</keyword>
<evidence type="ECO:0000256" key="1">
    <source>
        <dbReference type="SAM" id="MobiDB-lite"/>
    </source>
</evidence>
<dbReference type="EMBL" id="JAYMGO010000019">
    <property type="protein sequence ID" value="KAL1255983.1"/>
    <property type="molecule type" value="Genomic_DNA"/>
</dbReference>
<name>A0ABR3LSV2_9TELE</name>
<proteinExistence type="predicted"/>
<organism evidence="2 3">
    <name type="scientific">Cirrhinus molitorella</name>
    <name type="common">mud carp</name>
    <dbReference type="NCBI Taxonomy" id="172907"/>
    <lineage>
        <taxon>Eukaryota</taxon>
        <taxon>Metazoa</taxon>
        <taxon>Chordata</taxon>
        <taxon>Craniata</taxon>
        <taxon>Vertebrata</taxon>
        <taxon>Euteleostomi</taxon>
        <taxon>Actinopterygii</taxon>
        <taxon>Neopterygii</taxon>
        <taxon>Teleostei</taxon>
        <taxon>Ostariophysi</taxon>
        <taxon>Cypriniformes</taxon>
        <taxon>Cyprinidae</taxon>
        <taxon>Labeoninae</taxon>
        <taxon>Labeonini</taxon>
        <taxon>Cirrhinus</taxon>
    </lineage>
</organism>
<protein>
    <submittedName>
        <fullName evidence="2">Uncharacterized protein</fullName>
    </submittedName>
</protein>
<sequence length="148" mass="16633">MSWEMVAGLAAWSDCGVSPLRNKDRGFSRARCHSAVALYRALRATRALLHPERSSEGVGREESGKKERLNNRTRLVRETTGSHDCDDLKETHSPPEKLFCVLSCAGTTWSAPQLHTDIMRYCPMKLYAPVITEFNVTLTTTKMTKSVF</sequence>
<dbReference type="Proteomes" id="UP001558613">
    <property type="component" value="Unassembled WGS sequence"/>
</dbReference>
<feature type="region of interest" description="Disordered" evidence="1">
    <location>
        <begin position="50"/>
        <end position="75"/>
    </location>
</feature>
<comment type="caution">
    <text evidence="2">The sequence shown here is derived from an EMBL/GenBank/DDBJ whole genome shotgun (WGS) entry which is preliminary data.</text>
</comment>
<evidence type="ECO:0000313" key="2">
    <source>
        <dbReference type="EMBL" id="KAL1255983.1"/>
    </source>
</evidence>